<organism evidence="5 6">
    <name type="scientific">Bradyrhizobium cosmicum</name>
    <dbReference type="NCBI Taxonomy" id="1404864"/>
    <lineage>
        <taxon>Bacteria</taxon>
        <taxon>Pseudomonadati</taxon>
        <taxon>Pseudomonadota</taxon>
        <taxon>Alphaproteobacteria</taxon>
        <taxon>Hyphomicrobiales</taxon>
        <taxon>Nitrobacteraceae</taxon>
        <taxon>Bradyrhizobium</taxon>
    </lineage>
</organism>
<feature type="domain" description="HTH araC/xylS-type" evidence="4">
    <location>
        <begin position="188"/>
        <end position="289"/>
    </location>
</feature>
<gene>
    <name evidence="5" type="ORF">S23_36710</name>
</gene>
<evidence type="ECO:0000256" key="3">
    <source>
        <dbReference type="ARBA" id="ARBA00023163"/>
    </source>
</evidence>
<evidence type="ECO:0000256" key="2">
    <source>
        <dbReference type="ARBA" id="ARBA00023125"/>
    </source>
</evidence>
<dbReference type="KEGG" id="brs:S23_36710"/>
<dbReference type="SMART" id="SM00342">
    <property type="entry name" value="HTH_ARAC"/>
    <property type="match status" value="1"/>
</dbReference>
<accession>A0AAI8QCX3</accession>
<dbReference type="InterPro" id="IPR009057">
    <property type="entry name" value="Homeodomain-like_sf"/>
</dbReference>
<dbReference type="InterPro" id="IPR050204">
    <property type="entry name" value="AraC_XylS_family_regulators"/>
</dbReference>
<dbReference type="PANTHER" id="PTHR46796">
    <property type="entry name" value="HTH-TYPE TRANSCRIPTIONAL ACTIVATOR RHAS-RELATED"/>
    <property type="match status" value="1"/>
</dbReference>
<sequence length="294" mass="32645">MSYDQISAGAFRGSFTQLSLPRLEVFREITSQQVRQHGQLGADSFAIGLPWHGDGELSCNGTSARGARVLASIDAEIDMCTPKAFELRGVVAGTVLIAELAARLDIELPSAVWHQLRVIETKEAPVARLRALLTAIQETITTAPERFDDPVARQALEDALLVEIMDMLPTARASDPGRSSAARRRTVDRARELMHGSGDRSLSILEVCKAVGASPRKLGYCFQEVVGTSPMHYWRAMRLNRVRRDLKRAGDTDVSVYDVAVQHGFWHFSQFSLDYKRHFSELPSETLRRARLAA</sequence>
<evidence type="ECO:0000313" key="6">
    <source>
        <dbReference type="Proteomes" id="UP000007886"/>
    </source>
</evidence>
<evidence type="ECO:0000256" key="1">
    <source>
        <dbReference type="ARBA" id="ARBA00023015"/>
    </source>
</evidence>
<dbReference type="SUPFAM" id="SSF46689">
    <property type="entry name" value="Homeodomain-like"/>
    <property type="match status" value="2"/>
</dbReference>
<keyword evidence="1" id="KW-0805">Transcription regulation</keyword>
<name>A0AAI8QCX3_9BRAD</name>
<dbReference type="Gene3D" id="1.10.10.60">
    <property type="entry name" value="Homeodomain-like"/>
    <property type="match status" value="1"/>
</dbReference>
<evidence type="ECO:0000313" key="5">
    <source>
        <dbReference type="EMBL" id="BAL76870.1"/>
    </source>
</evidence>
<dbReference type="Pfam" id="PF12833">
    <property type="entry name" value="HTH_18"/>
    <property type="match status" value="1"/>
</dbReference>
<dbReference type="InterPro" id="IPR018062">
    <property type="entry name" value="HTH_AraC-typ_CS"/>
</dbReference>
<dbReference type="GO" id="GO:0003700">
    <property type="term" value="F:DNA-binding transcription factor activity"/>
    <property type="evidence" value="ECO:0007669"/>
    <property type="project" value="InterPro"/>
</dbReference>
<proteinExistence type="predicted"/>
<evidence type="ECO:0000259" key="4">
    <source>
        <dbReference type="PROSITE" id="PS01124"/>
    </source>
</evidence>
<keyword evidence="3" id="KW-0804">Transcription</keyword>
<keyword evidence="6" id="KW-1185">Reference proteome</keyword>
<dbReference type="GO" id="GO:0043565">
    <property type="term" value="F:sequence-specific DNA binding"/>
    <property type="evidence" value="ECO:0007669"/>
    <property type="project" value="InterPro"/>
</dbReference>
<dbReference type="PROSITE" id="PS01124">
    <property type="entry name" value="HTH_ARAC_FAMILY_2"/>
    <property type="match status" value="1"/>
</dbReference>
<dbReference type="PANTHER" id="PTHR46796:SF12">
    <property type="entry name" value="HTH-TYPE DNA-BINDING TRANSCRIPTIONAL ACTIVATOR EUTR"/>
    <property type="match status" value="1"/>
</dbReference>
<keyword evidence="2" id="KW-0238">DNA-binding</keyword>
<protein>
    <submittedName>
        <fullName evidence="5">Transcriptional regulatory protein AraC family</fullName>
    </submittedName>
</protein>
<dbReference type="PROSITE" id="PS00041">
    <property type="entry name" value="HTH_ARAC_FAMILY_1"/>
    <property type="match status" value="1"/>
</dbReference>
<reference evidence="5 6" key="1">
    <citation type="journal article" date="2012" name="Microbes Environ.">
        <title>Complete genome sequence of Bradyrhizobium sp. S23321: insights into symbiosis evolution in soil oligotrophs.</title>
        <authorList>
            <person name="Okubo T."/>
            <person name="Tsukui T."/>
            <person name="Maita H."/>
            <person name="Okamoto S."/>
            <person name="Oshima K."/>
            <person name="Fujisawa T."/>
            <person name="Saito A."/>
            <person name="Futamata H."/>
            <person name="Hattori R."/>
            <person name="Shimomura Y."/>
            <person name="Haruta S."/>
            <person name="Morimoto S."/>
            <person name="Wang Y."/>
            <person name="Sakai Y."/>
            <person name="Hattori M."/>
            <person name="Aizawa S."/>
            <person name="Nagashima K.V.P."/>
            <person name="Masuda S."/>
            <person name="Hattori T."/>
            <person name="Yamashita A."/>
            <person name="Bao Z."/>
            <person name="Hayatsu M."/>
            <person name="Kajiya-Kanegae H."/>
            <person name="Yoshinaga I."/>
            <person name="Sakamoto K."/>
            <person name="Toyota K."/>
            <person name="Nakao M."/>
            <person name="Kohara M."/>
            <person name="Anda M."/>
            <person name="Niwa R."/>
            <person name="Jung-Hwan P."/>
            <person name="Sameshima-Saito R."/>
            <person name="Tokuda S."/>
            <person name="Yamamoto S."/>
            <person name="Yamamoto S."/>
            <person name="Yokoyama T."/>
            <person name="Akutsu T."/>
            <person name="Nakamura Y."/>
            <person name="Nakahira-Yanaka Y."/>
            <person name="Takada Hoshino Y."/>
            <person name="Hirakawa H."/>
            <person name="Mitsui H."/>
            <person name="Terasawa K."/>
            <person name="Itakura M."/>
            <person name="Sato S."/>
            <person name="Ikeda-Ohtsubo W."/>
            <person name="Sakakura N."/>
            <person name="Kaminuma E."/>
            <person name="Minamisawa K."/>
        </authorList>
    </citation>
    <scope>NUCLEOTIDE SEQUENCE [LARGE SCALE GENOMIC DNA]</scope>
    <source>
        <strain evidence="5 6">S23321</strain>
    </source>
</reference>
<dbReference type="EMBL" id="AP012279">
    <property type="protein sequence ID" value="BAL76870.1"/>
    <property type="molecule type" value="Genomic_DNA"/>
</dbReference>
<dbReference type="AlphaFoldDB" id="A0AAI8QCX3"/>
<dbReference type="Proteomes" id="UP000007886">
    <property type="component" value="Chromosome"/>
</dbReference>
<dbReference type="InterPro" id="IPR018060">
    <property type="entry name" value="HTH_AraC"/>
</dbReference>